<feature type="binding site" evidence="6">
    <location>
        <position position="101"/>
    </location>
    <ligand>
        <name>a divalent metal cation</name>
        <dbReference type="ChEBI" id="CHEBI:60240"/>
        <label>1</label>
    </ligand>
</feature>
<comment type="catalytic activity">
    <reaction evidence="6 7">
        <text>Release of N-terminal amino acids, preferentially methionine, from peptides and arylamides.</text>
        <dbReference type="EC" id="3.4.11.18"/>
    </reaction>
</comment>
<comment type="cofactor">
    <cofactor evidence="6">
        <name>Co(2+)</name>
        <dbReference type="ChEBI" id="CHEBI:48828"/>
    </cofactor>
    <cofactor evidence="6">
        <name>Zn(2+)</name>
        <dbReference type="ChEBI" id="CHEBI:29105"/>
    </cofactor>
    <cofactor evidence="6">
        <name>Mn(2+)</name>
        <dbReference type="ChEBI" id="CHEBI:29035"/>
    </cofactor>
    <cofactor evidence="6">
        <name>Fe(2+)</name>
        <dbReference type="ChEBI" id="CHEBI:29033"/>
    </cofactor>
    <text evidence="6">Binds 2 divalent metal cations per subunit. Has a high-affinity and a low affinity metal-binding site. The true nature of the physiological cofactor is under debate. The enzyme is active with cobalt, zinc, manganese or divalent iron ions. Most likely, methionine aminopeptidases function as mononuclear Fe(2+)-metalloproteases under physiological conditions, and the catalytically relevant metal-binding site has been assigned to the histidine-containing high-affinity site.</text>
</comment>
<feature type="binding site" evidence="6">
    <location>
        <position position="112"/>
    </location>
    <ligand>
        <name>a divalent metal cation</name>
        <dbReference type="ChEBI" id="CHEBI:60240"/>
        <label>2</label>
        <note>catalytic</note>
    </ligand>
</feature>
<evidence type="ECO:0000256" key="4">
    <source>
        <dbReference type="ARBA" id="ARBA00022723"/>
    </source>
</evidence>
<dbReference type="CDD" id="cd01086">
    <property type="entry name" value="MetAP1"/>
    <property type="match status" value="1"/>
</dbReference>
<dbReference type="InterPro" id="IPR000994">
    <property type="entry name" value="Pept_M24"/>
</dbReference>
<sequence>MLGLGRERIEYKTPEQVRVMRRAGLVVAEALAAVREAARPGMSTADLDDVASDAIRGAGATPSFLGYEGFPATICVSVGDEVIHGIPGGRVLGVGDLVSVDCGAIVDGWHGDSAVSFLLGDTGALPADAPDDVVEAAGGSAAHAGLVRATEAAMWAGIAALDGGRRLNDVGRAVEASVELAGGLVGAEYGIVEEYVGHGIGTAMHQPPDVVNYRVRDAGPRLRPGMCLAIEPMVTLGSGDTHVLDDGWTVVTADGSRAAHWEHSVALLDGGICVLTAPDGGAARLGELGVDVVPLD</sequence>
<dbReference type="InterPro" id="IPR036005">
    <property type="entry name" value="Creatinase/aminopeptidase-like"/>
</dbReference>
<evidence type="ECO:0000313" key="9">
    <source>
        <dbReference type="EMBL" id="MBL0885354.1"/>
    </source>
</evidence>
<feature type="binding site" evidence="6">
    <location>
        <position position="262"/>
    </location>
    <ligand>
        <name>a divalent metal cation</name>
        <dbReference type="ChEBI" id="CHEBI:60240"/>
        <label>2</label>
        <note>catalytic</note>
    </ligand>
</feature>
<dbReference type="PANTHER" id="PTHR43330:SF27">
    <property type="entry name" value="METHIONINE AMINOPEPTIDASE"/>
    <property type="match status" value="1"/>
</dbReference>
<keyword evidence="4 6" id="KW-0479">Metal-binding</keyword>
<organism evidence="9 10">
    <name type="scientific">Myceligenerans indicum</name>
    <dbReference type="NCBI Taxonomy" id="2593663"/>
    <lineage>
        <taxon>Bacteria</taxon>
        <taxon>Bacillati</taxon>
        <taxon>Actinomycetota</taxon>
        <taxon>Actinomycetes</taxon>
        <taxon>Micrococcales</taxon>
        <taxon>Promicromonosporaceae</taxon>
        <taxon>Myceligenerans</taxon>
    </lineage>
</organism>
<comment type="function">
    <text evidence="1 6">Removes the N-terminal methionine from nascent proteins. The N-terminal methionine is often cleaved when the second residue in the primary sequence is small and uncharged (Met-Ala-, Cys, Gly, Pro, Ser, Thr, or Val). Requires deformylation of the N(alpha)-formylated initiator methionine before it can be hydrolyzed.</text>
</comment>
<keyword evidence="2 6" id="KW-0031">Aminopeptidase</keyword>
<dbReference type="RefSeq" id="WP_201845195.1">
    <property type="nucleotide sequence ID" value="NZ_JABBYC010000003.1"/>
</dbReference>
<keyword evidence="5 6" id="KW-0378">Hydrolase</keyword>
<feature type="binding site" evidence="6">
    <location>
        <position position="205"/>
    </location>
    <ligand>
        <name>substrate</name>
    </ligand>
</feature>
<dbReference type="InterPro" id="IPR001714">
    <property type="entry name" value="Pept_M24_MAP"/>
</dbReference>
<dbReference type="HAMAP" id="MF_01974">
    <property type="entry name" value="MetAP_1"/>
    <property type="match status" value="1"/>
</dbReference>
<dbReference type="EC" id="3.4.11.18" evidence="6 7"/>
<evidence type="ECO:0000256" key="5">
    <source>
        <dbReference type="ARBA" id="ARBA00022801"/>
    </source>
</evidence>
<dbReference type="NCBIfam" id="TIGR00500">
    <property type="entry name" value="met_pdase_I"/>
    <property type="match status" value="1"/>
</dbReference>
<feature type="binding site" evidence="6">
    <location>
        <position position="84"/>
    </location>
    <ligand>
        <name>substrate</name>
    </ligand>
</feature>
<dbReference type="Gene3D" id="3.90.230.10">
    <property type="entry name" value="Creatinase/methionine aminopeptidase superfamily"/>
    <property type="match status" value="1"/>
</dbReference>
<dbReference type="Pfam" id="PF00557">
    <property type="entry name" value="Peptidase_M24"/>
    <property type="match status" value="1"/>
</dbReference>
<evidence type="ECO:0000256" key="3">
    <source>
        <dbReference type="ARBA" id="ARBA00022670"/>
    </source>
</evidence>
<gene>
    <name evidence="6 9" type="primary">map</name>
    <name evidence="9" type="ORF">HGK34_03490</name>
</gene>
<comment type="subunit">
    <text evidence="6">Monomer.</text>
</comment>
<evidence type="ECO:0000313" key="10">
    <source>
        <dbReference type="Proteomes" id="UP000675409"/>
    </source>
</evidence>
<keyword evidence="3 6" id="KW-0645">Protease</keyword>
<dbReference type="InterPro" id="IPR002467">
    <property type="entry name" value="Pept_M24A_MAP1"/>
</dbReference>
<dbReference type="EMBL" id="JABBYC010000003">
    <property type="protein sequence ID" value="MBL0885354.1"/>
    <property type="molecule type" value="Genomic_DNA"/>
</dbReference>
<dbReference type="PANTHER" id="PTHR43330">
    <property type="entry name" value="METHIONINE AMINOPEPTIDASE"/>
    <property type="match status" value="1"/>
</dbReference>
<evidence type="ECO:0000256" key="2">
    <source>
        <dbReference type="ARBA" id="ARBA00022438"/>
    </source>
</evidence>
<comment type="similarity">
    <text evidence="6">Belongs to the peptidase M24A family. Methionine aminopeptidase type 1 subfamily.</text>
</comment>
<dbReference type="PROSITE" id="PS00680">
    <property type="entry name" value="MAP_1"/>
    <property type="match status" value="1"/>
</dbReference>
<feature type="binding site" evidence="6">
    <location>
        <position position="198"/>
    </location>
    <ligand>
        <name>a divalent metal cation</name>
        <dbReference type="ChEBI" id="CHEBI:60240"/>
        <label>2</label>
        <note>catalytic</note>
    </ligand>
</feature>
<evidence type="ECO:0000256" key="1">
    <source>
        <dbReference type="ARBA" id="ARBA00002521"/>
    </source>
</evidence>
<reference evidence="9 10" key="1">
    <citation type="journal article" date="2021" name="Arch. Microbiol.">
        <title>Myceligenerans indicum sp. nov., an actinobacterium isolated from mangrove sediment of Sundarbans, India.</title>
        <authorList>
            <person name="Asha K."/>
            <person name="Bhadury P."/>
        </authorList>
    </citation>
    <scope>NUCLEOTIDE SEQUENCE [LARGE SCALE GENOMIC DNA]</scope>
    <source>
        <strain evidence="9 10">I2</strain>
    </source>
</reference>
<accession>A0ABS1LH27</accession>
<feature type="binding site" evidence="6">
    <location>
        <position position="112"/>
    </location>
    <ligand>
        <name>a divalent metal cation</name>
        <dbReference type="ChEBI" id="CHEBI:60240"/>
        <label>1</label>
    </ligand>
</feature>
<dbReference type="PRINTS" id="PR00599">
    <property type="entry name" value="MAPEPTIDASE"/>
</dbReference>
<name>A0ABS1LH27_9MICO</name>
<feature type="domain" description="Peptidase M24" evidence="8">
    <location>
        <begin position="19"/>
        <end position="266"/>
    </location>
</feature>
<evidence type="ECO:0000256" key="7">
    <source>
        <dbReference type="RuleBase" id="RU003653"/>
    </source>
</evidence>
<dbReference type="SUPFAM" id="SSF55920">
    <property type="entry name" value="Creatinase/aminopeptidase"/>
    <property type="match status" value="1"/>
</dbReference>
<feature type="binding site" evidence="6">
    <location>
        <position position="231"/>
    </location>
    <ligand>
        <name>a divalent metal cation</name>
        <dbReference type="ChEBI" id="CHEBI:60240"/>
        <label>2</label>
        <note>catalytic</note>
    </ligand>
</feature>
<feature type="binding site" evidence="6">
    <location>
        <position position="262"/>
    </location>
    <ligand>
        <name>a divalent metal cation</name>
        <dbReference type="ChEBI" id="CHEBI:60240"/>
        <label>1</label>
    </ligand>
</feature>
<dbReference type="Proteomes" id="UP000675409">
    <property type="component" value="Unassembled WGS sequence"/>
</dbReference>
<proteinExistence type="inferred from homology"/>
<evidence type="ECO:0000256" key="6">
    <source>
        <dbReference type="HAMAP-Rule" id="MF_01974"/>
    </source>
</evidence>
<dbReference type="GO" id="GO:0004239">
    <property type="term" value="F:initiator methionyl aminopeptidase activity"/>
    <property type="evidence" value="ECO:0007669"/>
    <property type="project" value="UniProtKB-EC"/>
</dbReference>
<evidence type="ECO:0000259" key="8">
    <source>
        <dbReference type="Pfam" id="PF00557"/>
    </source>
</evidence>
<protein>
    <recommendedName>
        <fullName evidence="6 7">Methionine aminopeptidase</fullName>
        <shortName evidence="6">MAP</shortName>
        <shortName evidence="6">MetAP</shortName>
        <ecNumber evidence="6 7">3.4.11.18</ecNumber>
    </recommendedName>
    <alternativeName>
        <fullName evidence="6">Peptidase M</fullName>
    </alternativeName>
</protein>
<keyword evidence="10" id="KW-1185">Reference proteome</keyword>
<comment type="caution">
    <text evidence="9">The sequence shown here is derived from an EMBL/GenBank/DDBJ whole genome shotgun (WGS) entry which is preliminary data.</text>
</comment>